<dbReference type="GO" id="GO:0009247">
    <property type="term" value="P:glycolipid biosynthetic process"/>
    <property type="evidence" value="ECO:0007669"/>
    <property type="project" value="InterPro"/>
</dbReference>
<evidence type="ECO:0000256" key="1">
    <source>
        <dbReference type="ARBA" id="ARBA00004370"/>
    </source>
</evidence>
<keyword evidence="4 7" id="KW-0808">Transferase</keyword>
<organism evidence="7 8">
    <name type="scientific">Hominilimicola fabiformis</name>
    <dbReference type="NCBI Taxonomy" id="2885356"/>
    <lineage>
        <taxon>Bacteria</taxon>
        <taxon>Bacillati</taxon>
        <taxon>Bacillota</taxon>
        <taxon>Clostridia</taxon>
        <taxon>Eubacteriales</taxon>
        <taxon>Oscillospiraceae</taxon>
        <taxon>Hominilimicola</taxon>
    </lineage>
</organism>
<dbReference type="EMBL" id="JAJEQM010000003">
    <property type="protein sequence ID" value="MCC2209763.1"/>
    <property type="molecule type" value="Genomic_DNA"/>
</dbReference>
<comment type="subcellular location">
    <subcellularLocation>
        <location evidence="1">Membrane</location>
    </subcellularLocation>
</comment>
<dbReference type="Pfam" id="PF06925">
    <property type="entry name" value="MGDG_synth"/>
    <property type="match status" value="1"/>
</dbReference>
<dbReference type="PANTHER" id="PTHR43025">
    <property type="entry name" value="MONOGALACTOSYLDIACYLGLYCEROL SYNTHASE"/>
    <property type="match status" value="1"/>
</dbReference>
<evidence type="ECO:0000256" key="3">
    <source>
        <dbReference type="ARBA" id="ARBA00022676"/>
    </source>
</evidence>
<evidence type="ECO:0000313" key="8">
    <source>
        <dbReference type="Proteomes" id="UP001198242"/>
    </source>
</evidence>
<evidence type="ECO:0000256" key="2">
    <source>
        <dbReference type="ARBA" id="ARBA00006962"/>
    </source>
</evidence>
<evidence type="ECO:0000313" key="7">
    <source>
        <dbReference type="EMBL" id="MCC2209763.1"/>
    </source>
</evidence>
<feature type="domain" description="Diacylglycerol glucosyltransferase N-terminal" evidence="6">
    <location>
        <begin position="12"/>
        <end position="178"/>
    </location>
</feature>
<dbReference type="RefSeq" id="WP_308456002.1">
    <property type="nucleotide sequence ID" value="NZ_JAJEQM010000003.1"/>
</dbReference>
<dbReference type="PANTHER" id="PTHR43025:SF3">
    <property type="entry name" value="MONOGALACTOSYLDIACYLGLYCEROL SYNTHASE 1, CHLOROPLASTIC"/>
    <property type="match status" value="1"/>
</dbReference>
<evidence type="ECO:0000259" key="6">
    <source>
        <dbReference type="Pfam" id="PF06925"/>
    </source>
</evidence>
<feature type="domain" description="Glycosyl transferase family 28 C-terminal" evidence="5">
    <location>
        <begin position="202"/>
        <end position="326"/>
    </location>
</feature>
<evidence type="ECO:0000259" key="5">
    <source>
        <dbReference type="Pfam" id="PF04101"/>
    </source>
</evidence>
<dbReference type="Pfam" id="PF04101">
    <property type="entry name" value="Glyco_tran_28_C"/>
    <property type="match status" value="1"/>
</dbReference>
<name>A0AAE3DXJ8_9FIRM</name>
<evidence type="ECO:0000256" key="4">
    <source>
        <dbReference type="ARBA" id="ARBA00022679"/>
    </source>
</evidence>
<comment type="caution">
    <text evidence="7">The sequence shown here is derived from an EMBL/GenBank/DDBJ whole genome shotgun (WGS) entry which is preliminary data.</text>
</comment>
<keyword evidence="3 7" id="KW-0328">Glycosyltransferase</keyword>
<dbReference type="InterPro" id="IPR009695">
    <property type="entry name" value="Diacylglyc_glucosyltr_N"/>
</dbReference>
<dbReference type="AlphaFoldDB" id="A0AAE3DXJ8"/>
<dbReference type="EC" id="2.4.-.-" evidence="7"/>
<accession>A0AAE3DXJ8</accession>
<dbReference type="InterPro" id="IPR050519">
    <property type="entry name" value="Glycosyltransf_28_UgtP"/>
</dbReference>
<dbReference type="SUPFAM" id="SSF53756">
    <property type="entry name" value="UDP-Glycosyltransferase/glycogen phosphorylase"/>
    <property type="match status" value="1"/>
</dbReference>
<sequence length="372" mass="41916">MLLLSVKAGYGHHSTAKAIMEYFEENGHQCHMLDIFDYVNHRLGNSIQDGYLLSTKYLAKTYAKAYGKLTQKDEPYDRNSLVSIFSRFVSKKLEKFVAEYNPDLIIGTHSYAGVCISILADRAAFDCPSVGIVTDFTVHPFWESTFLDYYVIPDELLEHEMQKKGIAKKKLLPFGIPIREQFVKKNDPIEARKKLGIENIPTILIMMGSMGYGNIKKILEQIDTYPKDFQVLCVCGTNKKIKSVVDECDWNKKIYSYGFVDNVDVMMDAADFIITKPGGLTTSESLAKGLPMITMNPLPGQEDRNLNFLVNNGAAIMVNDTYPISEAINQMFACPWRVAMMEESVRHLGKPNATADLYNFCCAKVLAKSTLI</sequence>
<keyword evidence="8" id="KW-1185">Reference proteome</keyword>
<dbReference type="Proteomes" id="UP001198242">
    <property type="component" value="Unassembled WGS sequence"/>
</dbReference>
<proteinExistence type="inferred from homology"/>
<protein>
    <submittedName>
        <fullName evidence="7">Glycosyltransferase</fullName>
        <ecNumber evidence="7">2.4.-.-</ecNumber>
    </submittedName>
</protein>
<gene>
    <name evidence="7" type="ORF">LKE05_03000</name>
</gene>
<dbReference type="InterPro" id="IPR007235">
    <property type="entry name" value="Glyco_trans_28_C"/>
</dbReference>
<dbReference type="GO" id="GO:0016758">
    <property type="term" value="F:hexosyltransferase activity"/>
    <property type="evidence" value="ECO:0007669"/>
    <property type="project" value="InterPro"/>
</dbReference>
<reference evidence="7 8" key="1">
    <citation type="submission" date="2021-10" db="EMBL/GenBank/DDBJ databases">
        <title>Anaerobic single-cell dispensing facilitates the cultivation of human gut bacteria.</title>
        <authorList>
            <person name="Afrizal A."/>
        </authorList>
    </citation>
    <scope>NUCLEOTIDE SEQUENCE [LARGE SCALE GENOMIC DNA]</scope>
    <source>
        <strain evidence="7 8">CLA-AA-H232</strain>
    </source>
</reference>
<comment type="similarity">
    <text evidence="2">Belongs to the glycosyltransferase 28 family.</text>
</comment>
<dbReference type="GO" id="GO:0016020">
    <property type="term" value="C:membrane"/>
    <property type="evidence" value="ECO:0007669"/>
    <property type="project" value="UniProtKB-SubCell"/>
</dbReference>
<dbReference type="Gene3D" id="3.40.50.2000">
    <property type="entry name" value="Glycogen Phosphorylase B"/>
    <property type="match status" value="1"/>
</dbReference>